<dbReference type="InterPro" id="IPR001279">
    <property type="entry name" value="Metallo-B-lactamas"/>
</dbReference>
<evidence type="ECO:0000256" key="4">
    <source>
        <dbReference type="ARBA" id="ARBA00022722"/>
    </source>
</evidence>
<dbReference type="OrthoDB" id="85118at2157"/>
<dbReference type="GO" id="GO:0042802">
    <property type="term" value="F:identical protein binding"/>
    <property type="evidence" value="ECO:0007669"/>
    <property type="project" value="UniProtKB-ARBA"/>
</dbReference>
<dbReference type="CDD" id="cd07717">
    <property type="entry name" value="RNaseZ_ZiPD-like_MBL-fold"/>
    <property type="match status" value="1"/>
</dbReference>
<dbReference type="GeneID" id="35122596"/>
<dbReference type="Pfam" id="PF12706">
    <property type="entry name" value="Lactamase_B_2"/>
    <property type="match status" value="1"/>
</dbReference>
<gene>
    <name evidence="9" type="primary">rnz</name>
    <name evidence="11" type="ORF">BK007_07835</name>
</gene>
<evidence type="ECO:0000313" key="11">
    <source>
        <dbReference type="EMBL" id="AUB56787.1"/>
    </source>
</evidence>
<evidence type="ECO:0000256" key="1">
    <source>
        <dbReference type="ARBA" id="ARBA00000402"/>
    </source>
</evidence>
<keyword evidence="8 9" id="KW-0862">Zinc</keyword>
<feature type="active site" description="Proton acceptor" evidence="9">
    <location>
        <position position="64"/>
    </location>
</feature>
<evidence type="ECO:0000256" key="2">
    <source>
        <dbReference type="ARBA" id="ARBA00011738"/>
    </source>
</evidence>
<keyword evidence="3 9" id="KW-0819">tRNA processing</keyword>
<dbReference type="HAMAP" id="MF_01818">
    <property type="entry name" value="RNase_Z_BN"/>
    <property type="match status" value="1"/>
</dbReference>
<feature type="binding site" evidence="9">
    <location>
        <position position="60"/>
    </location>
    <ligand>
        <name>Zn(2+)</name>
        <dbReference type="ChEBI" id="CHEBI:29105"/>
        <label>1</label>
        <note>catalytic</note>
    </ligand>
</feature>
<name>A0A2H4VFD2_9EURY</name>
<feature type="binding site" evidence="9">
    <location>
        <position position="62"/>
    </location>
    <ligand>
        <name>Zn(2+)</name>
        <dbReference type="ChEBI" id="CHEBI:29105"/>
        <label>1</label>
        <note>catalytic</note>
    </ligand>
</feature>
<comment type="cofactor">
    <cofactor evidence="9">
        <name>Zn(2+)</name>
        <dbReference type="ChEBI" id="CHEBI:29105"/>
    </cofactor>
    <text evidence="9">Binds 2 Zn(2+) ions.</text>
</comment>
<feature type="binding site" evidence="9">
    <location>
        <position position="264"/>
    </location>
    <ligand>
        <name>Zn(2+)</name>
        <dbReference type="ChEBI" id="CHEBI:29105"/>
        <label>2</label>
        <note>catalytic</note>
    </ligand>
</feature>
<evidence type="ECO:0000256" key="5">
    <source>
        <dbReference type="ARBA" id="ARBA00022723"/>
    </source>
</evidence>
<dbReference type="NCBIfam" id="NF000801">
    <property type="entry name" value="PRK00055.1-3"/>
    <property type="match status" value="1"/>
</dbReference>
<dbReference type="InterPro" id="IPR036866">
    <property type="entry name" value="RibonucZ/Hydroxyglut_hydro"/>
</dbReference>
<dbReference type="PANTHER" id="PTHR46018">
    <property type="entry name" value="ZINC PHOSPHODIESTERASE ELAC PROTEIN 1"/>
    <property type="match status" value="1"/>
</dbReference>
<evidence type="ECO:0000313" key="12">
    <source>
        <dbReference type="Proteomes" id="UP000232806"/>
    </source>
</evidence>
<protein>
    <recommendedName>
        <fullName evidence="9">Ribonuclease Z</fullName>
        <shortName evidence="9">RNase Z</shortName>
        <ecNumber evidence="9">3.1.26.11</ecNumber>
    </recommendedName>
    <alternativeName>
        <fullName evidence="9">tRNA 3 endonuclease</fullName>
    </alternativeName>
    <alternativeName>
        <fullName evidence="9">tRNase Z</fullName>
    </alternativeName>
</protein>
<evidence type="ECO:0000256" key="8">
    <source>
        <dbReference type="ARBA" id="ARBA00022833"/>
    </source>
</evidence>
<comment type="subunit">
    <text evidence="2 9">Homodimer.</text>
</comment>
<feature type="binding site" evidence="9">
    <location>
        <position position="65"/>
    </location>
    <ligand>
        <name>Zn(2+)</name>
        <dbReference type="ChEBI" id="CHEBI:29105"/>
        <label>2</label>
        <note>catalytic</note>
    </ligand>
</feature>
<keyword evidence="5 9" id="KW-0479">Metal-binding</keyword>
<keyword evidence="4 9" id="KW-0540">Nuclease</keyword>
<dbReference type="AlphaFoldDB" id="A0A2H4VFD2"/>
<evidence type="ECO:0000256" key="9">
    <source>
        <dbReference type="HAMAP-Rule" id="MF_01818"/>
    </source>
</evidence>
<dbReference type="EMBL" id="CP017766">
    <property type="protein sequence ID" value="AUB56787.1"/>
    <property type="molecule type" value="Genomic_DNA"/>
</dbReference>
<keyword evidence="6 9" id="KW-0255">Endonuclease</keyword>
<feature type="binding site" evidence="9">
    <location>
        <position position="206"/>
    </location>
    <ligand>
        <name>Zn(2+)</name>
        <dbReference type="ChEBI" id="CHEBI:29105"/>
        <label>2</label>
        <note>catalytic</note>
    </ligand>
</feature>
<reference evidence="11 12" key="1">
    <citation type="submission" date="2016-10" db="EMBL/GenBank/DDBJ databases">
        <title>Comparative genomics between deep and shallow subseafloor isolates.</title>
        <authorList>
            <person name="Ishii S."/>
            <person name="Miller J.R."/>
            <person name="Sutton G."/>
            <person name="Suzuki S."/>
            <person name="Methe B."/>
            <person name="Inagaki F."/>
            <person name="Imachi H."/>
        </authorList>
    </citation>
    <scope>NUCLEOTIDE SEQUENCE [LARGE SCALE GENOMIC DNA]</scope>
    <source>
        <strain evidence="11 12">MO-MB1</strain>
    </source>
</reference>
<feature type="binding site" evidence="9">
    <location>
        <position position="137"/>
    </location>
    <ligand>
        <name>Zn(2+)</name>
        <dbReference type="ChEBI" id="CHEBI:29105"/>
        <label>1</label>
        <note>catalytic</note>
    </ligand>
</feature>
<dbReference type="SMART" id="SM00849">
    <property type="entry name" value="Lactamase_B"/>
    <property type="match status" value="1"/>
</dbReference>
<accession>A0A2H4VFD2</accession>
<proteinExistence type="inferred from homology"/>
<dbReference type="FunFam" id="3.60.15.10:FF:000002">
    <property type="entry name" value="Ribonuclease Z"/>
    <property type="match status" value="1"/>
</dbReference>
<sequence>MELIFLGTSSALPTTKRNHSAIALKAFGEVMLFDCGEGTQRQMARIKLSPMKVDHIFITHLHGDHFLGLPGMIQSMAFRGRKNPLYIYGPEGMIKTVEHIKNLGYYALSFPIHVHEIKKGTILQTEEYLIECCPTHHSVLNLAYSVEEKRSPKFLREKAIELGLKPGPDFGKLQKGIPVEVNGVLITPDQVLGEERKGRRIVYSGDTKPCSEMVEFATNADVLIHESTYESSQETKALENGHSTTTHAARIAKEADVSELILTHISTRYRDIDSLSREARHIFNKVIMAEDFMTIDVKHHEN</sequence>
<comment type="function">
    <text evidence="9">Zinc phosphodiesterase, which displays some tRNA 3'-processing endonuclease activity. Probably involved in tRNA maturation, by removing a 3'-trailer from precursor tRNA.</text>
</comment>
<keyword evidence="7 9" id="KW-0378">Hydrolase</keyword>
<feature type="binding site" evidence="9">
    <location>
        <position position="64"/>
    </location>
    <ligand>
        <name>Zn(2+)</name>
        <dbReference type="ChEBI" id="CHEBI:29105"/>
        <label>2</label>
        <note>catalytic</note>
    </ligand>
</feature>
<dbReference type="Pfam" id="PF23023">
    <property type="entry name" value="Anti-Pycsar_Apyc1"/>
    <property type="match status" value="1"/>
</dbReference>
<comment type="similarity">
    <text evidence="9">Belongs to the RNase Z family.</text>
</comment>
<evidence type="ECO:0000256" key="3">
    <source>
        <dbReference type="ARBA" id="ARBA00022694"/>
    </source>
</evidence>
<dbReference type="NCBIfam" id="TIGR02651">
    <property type="entry name" value="RNase_Z"/>
    <property type="match status" value="1"/>
</dbReference>
<dbReference type="Gene3D" id="3.60.15.10">
    <property type="entry name" value="Ribonuclease Z/Hydroxyacylglutathione hydrolase-like"/>
    <property type="match status" value="1"/>
</dbReference>
<feature type="domain" description="Metallo-beta-lactamase" evidence="10">
    <location>
        <begin position="18"/>
        <end position="242"/>
    </location>
</feature>
<comment type="catalytic activity">
    <reaction evidence="1 9">
        <text>Endonucleolytic cleavage of RNA, removing extra 3' nucleotides from tRNA precursor, generating 3' termini of tRNAs. A 3'-hydroxy group is left at the tRNA terminus and a 5'-phosphoryl group is left at the trailer molecule.</text>
        <dbReference type="EC" id="3.1.26.11"/>
    </reaction>
</comment>
<dbReference type="PANTHER" id="PTHR46018:SF2">
    <property type="entry name" value="ZINC PHOSPHODIESTERASE ELAC PROTEIN 1"/>
    <property type="match status" value="1"/>
</dbReference>
<dbReference type="SUPFAM" id="SSF56281">
    <property type="entry name" value="Metallo-hydrolase/oxidoreductase"/>
    <property type="match status" value="1"/>
</dbReference>
<dbReference type="GO" id="GO:0008270">
    <property type="term" value="F:zinc ion binding"/>
    <property type="evidence" value="ECO:0007669"/>
    <property type="project" value="UniProtKB-UniRule"/>
</dbReference>
<dbReference type="EC" id="3.1.26.11" evidence="9"/>
<dbReference type="RefSeq" id="WP_100906739.1">
    <property type="nucleotide sequence ID" value="NZ_CP017766.1"/>
</dbReference>
<dbReference type="Proteomes" id="UP000232806">
    <property type="component" value="Chromosome"/>
</dbReference>
<evidence type="ECO:0000256" key="6">
    <source>
        <dbReference type="ARBA" id="ARBA00022759"/>
    </source>
</evidence>
<evidence type="ECO:0000256" key="7">
    <source>
        <dbReference type="ARBA" id="ARBA00022801"/>
    </source>
</evidence>
<evidence type="ECO:0000259" key="10">
    <source>
        <dbReference type="SMART" id="SM00849"/>
    </source>
</evidence>
<feature type="binding site" evidence="9">
    <location>
        <position position="206"/>
    </location>
    <ligand>
        <name>Zn(2+)</name>
        <dbReference type="ChEBI" id="CHEBI:29105"/>
        <label>1</label>
        <note>catalytic</note>
    </ligand>
</feature>
<dbReference type="GO" id="GO:0042781">
    <property type="term" value="F:3'-tRNA processing endoribonuclease activity"/>
    <property type="evidence" value="ECO:0007669"/>
    <property type="project" value="UniProtKB-UniRule"/>
</dbReference>
<organism evidence="11 12">
    <name type="scientific">Methanobacterium subterraneum</name>
    <dbReference type="NCBI Taxonomy" id="59277"/>
    <lineage>
        <taxon>Archaea</taxon>
        <taxon>Methanobacteriati</taxon>
        <taxon>Methanobacteriota</taxon>
        <taxon>Methanomada group</taxon>
        <taxon>Methanobacteria</taxon>
        <taxon>Methanobacteriales</taxon>
        <taxon>Methanobacteriaceae</taxon>
        <taxon>Methanobacterium</taxon>
    </lineage>
</organism>
<dbReference type="InterPro" id="IPR013471">
    <property type="entry name" value="RNase_Z/BN"/>
</dbReference>